<dbReference type="EMBL" id="CP000693">
    <property type="protein sequence ID" value="ABQ29190.1"/>
    <property type="molecule type" value="Genomic_DNA"/>
</dbReference>
<protein>
    <submittedName>
        <fullName evidence="5">IstB domain protein ATP-binding protein</fullName>
    </submittedName>
</protein>
<dbReference type="NCBIfam" id="NF038214">
    <property type="entry name" value="IS21_help_AAA"/>
    <property type="match status" value="1"/>
</dbReference>
<feature type="domain" description="AAA+ ATPase" evidence="4">
    <location>
        <begin position="98"/>
        <end position="231"/>
    </location>
</feature>
<dbReference type="PANTHER" id="PTHR30050">
    <property type="entry name" value="CHROMOSOMAL REPLICATION INITIATOR PROTEIN DNAA"/>
    <property type="match status" value="1"/>
</dbReference>
<dbReference type="GO" id="GO:0005524">
    <property type="term" value="F:ATP binding"/>
    <property type="evidence" value="ECO:0007669"/>
    <property type="project" value="UniProtKB-KW"/>
</dbReference>
<dbReference type="SMART" id="SM00382">
    <property type="entry name" value="AAA"/>
    <property type="match status" value="1"/>
</dbReference>
<dbReference type="KEGG" id="acr:Acry_3594"/>
<dbReference type="FunFam" id="3.40.50.300:FF:001361">
    <property type="entry name" value="AAA family ATPase"/>
    <property type="match status" value="1"/>
</dbReference>
<reference evidence="5 6" key="1">
    <citation type="submission" date="2007-05" db="EMBL/GenBank/DDBJ databases">
        <title>Complete sequence of plasmid5 pACRY05 of Acidiphilium cryptum JF-5.</title>
        <authorList>
            <consortium name="US DOE Joint Genome Institute"/>
            <person name="Copeland A."/>
            <person name="Lucas S."/>
            <person name="Lapidus A."/>
            <person name="Barry K."/>
            <person name="Detter J.C."/>
            <person name="Glavina del Rio T."/>
            <person name="Hammon N."/>
            <person name="Israni S."/>
            <person name="Dalin E."/>
            <person name="Tice H."/>
            <person name="Pitluck S."/>
            <person name="Sims D."/>
            <person name="Brettin T."/>
            <person name="Bruce D."/>
            <person name="Han C."/>
            <person name="Schmutz J."/>
            <person name="Larimer F."/>
            <person name="Land M."/>
            <person name="Hauser L."/>
            <person name="Kyrpides N."/>
            <person name="Kim E."/>
            <person name="Magnuson T."/>
            <person name="Richardson P."/>
        </authorList>
    </citation>
    <scope>NUCLEOTIDE SEQUENCE [LARGE SCALE GENOMIC DNA]</scope>
    <source>
        <strain evidence="6">JF-5</strain>
        <plasmid evidence="6">Plasmid pACRY05</plasmid>
    </source>
</reference>
<dbReference type="InterPro" id="IPR028350">
    <property type="entry name" value="DNAC/IstB-like"/>
</dbReference>
<accession>A5FUA8</accession>
<dbReference type="GO" id="GO:0006260">
    <property type="term" value="P:DNA replication"/>
    <property type="evidence" value="ECO:0007669"/>
    <property type="project" value="TreeGrafter"/>
</dbReference>
<keyword evidence="3 5" id="KW-0067">ATP-binding</keyword>
<sequence>MLTHPTLDQLHDLGLHGMAKGFKDLGAHPETASLDHAAWLALLLDHETTLRRQKRFERLARVAKLRQAATVEDIDYRTARGLDRAMFLKLAGCDWIRAKHNLLITGPCGVGKSWIACALGQKACREDLSTAYHRVPRLFAALALARGDGRYAAMLRQIARVDLLILDDWGPETLNADQRRDLLEIVEDRHDRRSIIITSQVPVDRWYEIIGDPTIADAVLDRLVHNAYRIELTGESLRKKKNPATVTMQA</sequence>
<gene>
    <name evidence="5" type="ordered locus">Acry_3594</name>
</gene>
<dbReference type="InterPro" id="IPR047661">
    <property type="entry name" value="IstB"/>
</dbReference>
<dbReference type="SUPFAM" id="SSF52540">
    <property type="entry name" value="P-loop containing nucleoside triphosphate hydrolases"/>
    <property type="match status" value="1"/>
</dbReference>
<organism evidence="5 6">
    <name type="scientific">Acidiphilium cryptum (strain JF-5)</name>
    <dbReference type="NCBI Taxonomy" id="349163"/>
    <lineage>
        <taxon>Bacteria</taxon>
        <taxon>Pseudomonadati</taxon>
        <taxon>Pseudomonadota</taxon>
        <taxon>Alphaproteobacteria</taxon>
        <taxon>Acetobacterales</taxon>
        <taxon>Acidocellaceae</taxon>
        <taxon>Acidiphilium</taxon>
    </lineage>
</organism>
<comment type="similarity">
    <text evidence="1">Belongs to the IS21/IS1162 putative ATP-binding protein family.</text>
</comment>
<keyword evidence="6" id="KW-1185">Reference proteome</keyword>
<name>A5FUA8_ACICJ</name>
<evidence type="ECO:0000313" key="6">
    <source>
        <dbReference type="Proteomes" id="UP000000245"/>
    </source>
</evidence>
<keyword evidence="2" id="KW-0547">Nucleotide-binding</keyword>
<dbReference type="HOGENOM" id="CLU_062999_7_0_5"/>
<dbReference type="InterPro" id="IPR002611">
    <property type="entry name" value="IstB_ATP-bd"/>
</dbReference>
<proteinExistence type="inferred from homology"/>
<evidence type="ECO:0000256" key="2">
    <source>
        <dbReference type="ARBA" id="ARBA00022741"/>
    </source>
</evidence>
<dbReference type="Proteomes" id="UP000000245">
    <property type="component" value="Plasmid pACRY05"/>
</dbReference>
<dbReference type="PANTHER" id="PTHR30050:SF4">
    <property type="entry name" value="ATP-BINDING PROTEIN RV3427C IN INSERTION SEQUENCE-RELATED"/>
    <property type="match status" value="1"/>
</dbReference>
<dbReference type="Gene3D" id="3.40.50.300">
    <property type="entry name" value="P-loop containing nucleotide triphosphate hydrolases"/>
    <property type="match status" value="1"/>
</dbReference>
<dbReference type="Pfam" id="PF01695">
    <property type="entry name" value="IstB_IS21"/>
    <property type="match status" value="1"/>
</dbReference>
<dbReference type="InterPro" id="IPR003593">
    <property type="entry name" value="AAA+_ATPase"/>
</dbReference>
<dbReference type="RefSeq" id="WP_011930855.1">
    <property type="nucleotide sequence ID" value="NC_009471.1"/>
</dbReference>
<evidence type="ECO:0000313" key="5">
    <source>
        <dbReference type="EMBL" id="ABQ29190.1"/>
    </source>
</evidence>
<keyword evidence="5" id="KW-0614">Plasmid</keyword>
<evidence type="ECO:0000256" key="3">
    <source>
        <dbReference type="ARBA" id="ARBA00022840"/>
    </source>
</evidence>
<dbReference type="InterPro" id="IPR027417">
    <property type="entry name" value="P-loop_NTPase"/>
</dbReference>
<dbReference type="CDD" id="cd00009">
    <property type="entry name" value="AAA"/>
    <property type="match status" value="1"/>
</dbReference>
<geneLocation type="plasmid" evidence="5 6">
    <name>pACRY05</name>
</geneLocation>
<dbReference type="AlphaFoldDB" id="A5FUA8"/>
<dbReference type="PIRSF" id="PIRSF003073">
    <property type="entry name" value="DNAC_TnpB_IstB"/>
    <property type="match status" value="1"/>
</dbReference>
<evidence type="ECO:0000259" key="4">
    <source>
        <dbReference type="SMART" id="SM00382"/>
    </source>
</evidence>
<evidence type="ECO:0000256" key="1">
    <source>
        <dbReference type="ARBA" id="ARBA00008059"/>
    </source>
</evidence>